<evidence type="ECO:0000256" key="10">
    <source>
        <dbReference type="ARBA" id="ARBA00022989"/>
    </source>
</evidence>
<protein>
    <recommendedName>
        <fullName evidence="4 12">GPI mannosyltransferase 2</fullName>
        <ecNumber evidence="12">2.4.1.-</ecNumber>
    </recommendedName>
</protein>
<evidence type="ECO:0000256" key="4">
    <source>
        <dbReference type="ARBA" id="ARBA00013795"/>
    </source>
</evidence>
<feature type="transmembrane region" description="Helical" evidence="12">
    <location>
        <begin position="115"/>
        <end position="133"/>
    </location>
</feature>
<feature type="transmembrane region" description="Helical" evidence="12">
    <location>
        <begin position="347"/>
        <end position="365"/>
    </location>
</feature>
<organism evidence="13 14">
    <name type="scientific">Hydnum rufescens UP504</name>
    <dbReference type="NCBI Taxonomy" id="1448309"/>
    <lineage>
        <taxon>Eukaryota</taxon>
        <taxon>Fungi</taxon>
        <taxon>Dikarya</taxon>
        <taxon>Basidiomycota</taxon>
        <taxon>Agaricomycotina</taxon>
        <taxon>Agaricomycetes</taxon>
        <taxon>Cantharellales</taxon>
        <taxon>Hydnaceae</taxon>
        <taxon>Hydnum</taxon>
    </lineage>
</organism>
<name>A0A9P6DWK1_9AGAM</name>
<feature type="transmembrane region" description="Helical" evidence="12">
    <location>
        <begin position="398"/>
        <end position="418"/>
    </location>
</feature>
<feature type="transmembrane region" description="Helical" evidence="12">
    <location>
        <begin position="12"/>
        <end position="30"/>
    </location>
</feature>
<gene>
    <name evidence="13" type="ORF">BS47DRAFT_508022</name>
</gene>
<dbReference type="GO" id="GO:0005789">
    <property type="term" value="C:endoplasmic reticulum membrane"/>
    <property type="evidence" value="ECO:0007669"/>
    <property type="project" value="UniProtKB-SubCell"/>
</dbReference>
<evidence type="ECO:0000256" key="11">
    <source>
        <dbReference type="ARBA" id="ARBA00023136"/>
    </source>
</evidence>
<dbReference type="AlphaFoldDB" id="A0A9P6DWK1"/>
<evidence type="ECO:0000313" key="13">
    <source>
        <dbReference type="EMBL" id="KAF9517551.1"/>
    </source>
</evidence>
<comment type="similarity">
    <text evidence="3 12">Belongs to the PIGV family.</text>
</comment>
<evidence type="ECO:0000256" key="7">
    <source>
        <dbReference type="ARBA" id="ARBA00022679"/>
    </source>
</evidence>
<keyword evidence="11 12" id="KW-0472">Membrane</keyword>
<keyword evidence="5 12" id="KW-0337">GPI-anchor biosynthesis</keyword>
<feature type="transmembrane region" description="Helical" evidence="12">
    <location>
        <begin position="145"/>
        <end position="167"/>
    </location>
</feature>
<dbReference type="EMBL" id="MU128931">
    <property type="protein sequence ID" value="KAF9517551.1"/>
    <property type="molecule type" value="Genomic_DNA"/>
</dbReference>
<feature type="transmembrane region" description="Helical" evidence="12">
    <location>
        <begin position="187"/>
        <end position="215"/>
    </location>
</feature>
<comment type="function">
    <text evidence="12">Mannosyltransferase involved in glycosylphosphatidylinositol-anchor biosynthesis.</text>
</comment>
<dbReference type="GO" id="GO:0000009">
    <property type="term" value="F:alpha-1,6-mannosyltransferase activity"/>
    <property type="evidence" value="ECO:0007669"/>
    <property type="project" value="InterPro"/>
</dbReference>
<reference evidence="13" key="1">
    <citation type="journal article" date="2020" name="Nat. Commun.">
        <title>Large-scale genome sequencing of mycorrhizal fungi provides insights into the early evolution of symbiotic traits.</title>
        <authorList>
            <person name="Miyauchi S."/>
            <person name="Kiss E."/>
            <person name="Kuo A."/>
            <person name="Drula E."/>
            <person name="Kohler A."/>
            <person name="Sanchez-Garcia M."/>
            <person name="Morin E."/>
            <person name="Andreopoulos B."/>
            <person name="Barry K.W."/>
            <person name="Bonito G."/>
            <person name="Buee M."/>
            <person name="Carver A."/>
            <person name="Chen C."/>
            <person name="Cichocki N."/>
            <person name="Clum A."/>
            <person name="Culley D."/>
            <person name="Crous P.W."/>
            <person name="Fauchery L."/>
            <person name="Girlanda M."/>
            <person name="Hayes R.D."/>
            <person name="Keri Z."/>
            <person name="LaButti K."/>
            <person name="Lipzen A."/>
            <person name="Lombard V."/>
            <person name="Magnuson J."/>
            <person name="Maillard F."/>
            <person name="Murat C."/>
            <person name="Nolan M."/>
            <person name="Ohm R.A."/>
            <person name="Pangilinan J."/>
            <person name="Pereira M.F."/>
            <person name="Perotto S."/>
            <person name="Peter M."/>
            <person name="Pfister S."/>
            <person name="Riley R."/>
            <person name="Sitrit Y."/>
            <person name="Stielow J.B."/>
            <person name="Szollosi G."/>
            <person name="Zifcakova L."/>
            <person name="Stursova M."/>
            <person name="Spatafora J.W."/>
            <person name="Tedersoo L."/>
            <person name="Vaario L.M."/>
            <person name="Yamada A."/>
            <person name="Yan M."/>
            <person name="Wang P."/>
            <person name="Xu J."/>
            <person name="Bruns T."/>
            <person name="Baldrian P."/>
            <person name="Vilgalys R."/>
            <person name="Dunand C."/>
            <person name="Henrissat B."/>
            <person name="Grigoriev I.V."/>
            <person name="Hibbett D."/>
            <person name="Nagy L.G."/>
            <person name="Martin F.M."/>
        </authorList>
    </citation>
    <scope>NUCLEOTIDE SEQUENCE</scope>
    <source>
        <strain evidence="13">UP504</strain>
    </source>
</reference>
<dbReference type="GO" id="GO:0004376">
    <property type="term" value="F:GPI mannosyltransferase activity"/>
    <property type="evidence" value="ECO:0007669"/>
    <property type="project" value="InterPro"/>
</dbReference>
<dbReference type="GO" id="GO:0031501">
    <property type="term" value="C:mannosyltransferase complex"/>
    <property type="evidence" value="ECO:0007669"/>
    <property type="project" value="TreeGrafter"/>
</dbReference>
<evidence type="ECO:0000256" key="8">
    <source>
        <dbReference type="ARBA" id="ARBA00022692"/>
    </source>
</evidence>
<evidence type="ECO:0000256" key="2">
    <source>
        <dbReference type="ARBA" id="ARBA00004687"/>
    </source>
</evidence>
<keyword evidence="9 12" id="KW-0256">Endoplasmic reticulum</keyword>
<keyword evidence="7 12" id="KW-0808">Transferase</keyword>
<sequence length="422" mass="47683">MQLFDVRSHRVVILNTAIASRIATGLLIYTSTYFSLFDASPLVIVAALESSLMRWASSHLRWDAFHFTHIAQRGYVFEYEFAFFPGVPIIMRSMAEFGAVLGLARWSLVPNLSQLIIGGALAAMALDSSMDLYSLTLFHTKSAHFALLATLMSLIPSSPAVLMHGAYSEPFFAFFSFKGMLFCTKQNWLAAALCFAIATTFRANGLLLCGYLAWGIVVSPWLRENKIALKSFLFFVVMALISVVPFFLHQYYAYLSFCHNSSSRPEWCDRTVPFIYSYVQARYWDVGFLRYWEISQLPNFILGAPPLTLLIYTSSTHIFEAGLEIVHRKEKIQKLPSRLNFLSSHTLDILPYAIHALVLTLILLFASHTQIVLRLASSLPFTHWAAAALFIEKPRIGRIWVAWSVIWGTMSCILWGVFLPPA</sequence>
<evidence type="ECO:0000256" key="6">
    <source>
        <dbReference type="ARBA" id="ARBA00022676"/>
    </source>
</evidence>
<evidence type="ECO:0000313" key="14">
    <source>
        <dbReference type="Proteomes" id="UP000886523"/>
    </source>
</evidence>
<evidence type="ECO:0000256" key="9">
    <source>
        <dbReference type="ARBA" id="ARBA00022824"/>
    </source>
</evidence>
<dbReference type="EC" id="2.4.1.-" evidence="12"/>
<comment type="subcellular location">
    <subcellularLocation>
        <location evidence="1 12">Endoplasmic reticulum membrane</location>
        <topology evidence="1 12">Multi-pass membrane protein</topology>
    </subcellularLocation>
</comment>
<evidence type="ECO:0000256" key="3">
    <source>
        <dbReference type="ARBA" id="ARBA00008698"/>
    </source>
</evidence>
<keyword evidence="14" id="KW-1185">Reference proteome</keyword>
<dbReference type="Pfam" id="PF04188">
    <property type="entry name" value="Mannosyl_trans2"/>
    <property type="match status" value="1"/>
</dbReference>
<dbReference type="PANTHER" id="PTHR12468">
    <property type="entry name" value="GPI MANNOSYLTRANSFERASE 2"/>
    <property type="match status" value="1"/>
</dbReference>
<feature type="transmembrane region" description="Helical" evidence="12">
    <location>
        <begin position="227"/>
        <end position="248"/>
    </location>
</feature>
<proteinExistence type="inferred from homology"/>
<evidence type="ECO:0000256" key="12">
    <source>
        <dbReference type="RuleBase" id="RU363112"/>
    </source>
</evidence>
<evidence type="ECO:0000256" key="1">
    <source>
        <dbReference type="ARBA" id="ARBA00004477"/>
    </source>
</evidence>
<dbReference type="GO" id="GO:0006506">
    <property type="term" value="P:GPI anchor biosynthetic process"/>
    <property type="evidence" value="ECO:0007669"/>
    <property type="project" value="UniProtKB-KW"/>
</dbReference>
<dbReference type="PANTHER" id="PTHR12468:SF2">
    <property type="entry name" value="GPI MANNOSYLTRANSFERASE 2"/>
    <property type="match status" value="1"/>
</dbReference>
<dbReference type="OrthoDB" id="10252502at2759"/>
<comment type="caution">
    <text evidence="13">The sequence shown here is derived from an EMBL/GenBank/DDBJ whole genome shotgun (WGS) entry which is preliminary data.</text>
</comment>
<evidence type="ECO:0000256" key="5">
    <source>
        <dbReference type="ARBA" id="ARBA00022502"/>
    </source>
</evidence>
<dbReference type="InterPro" id="IPR007315">
    <property type="entry name" value="PIG-V/Gpi18"/>
</dbReference>
<accession>A0A9P6DWK1</accession>
<keyword evidence="6 12" id="KW-0328">Glycosyltransferase</keyword>
<comment type="caution">
    <text evidence="12">Lacks conserved residue(s) required for the propagation of feature annotation.</text>
</comment>
<comment type="pathway">
    <text evidence="2 12">Glycolipid biosynthesis; glycosylphosphatidylinositol-anchor biosynthesis.</text>
</comment>
<keyword evidence="10 12" id="KW-1133">Transmembrane helix</keyword>
<dbReference type="Proteomes" id="UP000886523">
    <property type="component" value="Unassembled WGS sequence"/>
</dbReference>
<keyword evidence="8 12" id="KW-0812">Transmembrane</keyword>